<name>A0A2G4SR32_RHIZD</name>
<dbReference type="InterPro" id="IPR032839">
    <property type="entry name" value="RAB3GAP_N"/>
</dbReference>
<proteinExistence type="predicted"/>
<dbReference type="EMBL" id="KZ303852">
    <property type="protein sequence ID" value="PHZ11247.1"/>
    <property type="molecule type" value="Genomic_DNA"/>
</dbReference>
<organism evidence="3 4">
    <name type="scientific">Rhizopus microsporus ATCC 52813</name>
    <dbReference type="NCBI Taxonomy" id="1340429"/>
    <lineage>
        <taxon>Eukaryota</taxon>
        <taxon>Fungi</taxon>
        <taxon>Fungi incertae sedis</taxon>
        <taxon>Mucoromycota</taxon>
        <taxon>Mucoromycotina</taxon>
        <taxon>Mucoromycetes</taxon>
        <taxon>Mucorales</taxon>
        <taxon>Mucorineae</taxon>
        <taxon>Rhizopodaceae</taxon>
        <taxon>Rhizopus</taxon>
    </lineage>
</organism>
<dbReference type="InterPro" id="IPR026059">
    <property type="entry name" value="Rab3GAP2"/>
</dbReference>
<dbReference type="Proteomes" id="UP000242254">
    <property type="component" value="Unassembled WGS sequence"/>
</dbReference>
<dbReference type="RefSeq" id="XP_023464955.1">
    <property type="nucleotide sequence ID" value="XM_023607346.1"/>
</dbReference>
<evidence type="ECO:0000256" key="1">
    <source>
        <dbReference type="SAM" id="MobiDB-lite"/>
    </source>
</evidence>
<accession>A0A2G4SR32</accession>
<dbReference type="Pfam" id="PF14655">
    <property type="entry name" value="RAB3GAP2_N"/>
    <property type="match status" value="1"/>
</dbReference>
<keyword evidence="4" id="KW-1185">Reference proteome</keyword>
<dbReference type="STRING" id="1340429.A0A2G4SR32"/>
<feature type="domain" description="Rab3-GAP regulatory subunit N-terminal" evidence="2">
    <location>
        <begin position="83"/>
        <end position="494"/>
    </location>
</feature>
<gene>
    <name evidence="3" type="ORF">RHIMIDRAFT_21811</name>
</gene>
<dbReference type="PANTHER" id="PTHR12472:SF0">
    <property type="entry name" value="RAB3 GTPASE-ACTIVATING PROTEIN NON-CATALYTIC SUBUNIT"/>
    <property type="match status" value="1"/>
</dbReference>
<reference evidence="3 4" key="1">
    <citation type="journal article" date="2016" name="Proc. Natl. Acad. Sci. U.S.A.">
        <title>Lipid metabolic changes in an early divergent fungus govern the establishment of a mutualistic symbiosis with endobacteria.</title>
        <authorList>
            <person name="Lastovetsky O.A."/>
            <person name="Gaspar M.L."/>
            <person name="Mondo S.J."/>
            <person name="LaButti K.M."/>
            <person name="Sandor L."/>
            <person name="Grigoriev I.V."/>
            <person name="Henry S.A."/>
            <person name="Pawlowska T.E."/>
        </authorList>
    </citation>
    <scope>NUCLEOTIDE SEQUENCE [LARGE SCALE GENOMIC DNA]</scope>
    <source>
        <strain evidence="3 4">ATCC 52813</strain>
    </source>
</reference>
<dbReference type="GeneID" id="35438336"/>
<feature type="compositionally biased region" description="Polar residues" evidence="1">
    <location>
        <begin position="65"/>
        <end position="74"/>
    </location>
</feature>
<dbReference type="SUPFAM" id="SSF50998">
    <property type="entry name" value="Quinoprotein alcohol dehydrogenase-like"/>
    <property type="match status" value="1"/>
</dbReference>
<dbReference type="InterPro" id="IPR011047">
    <property type="entry name" value="Quinoprotein_ADH-like_sf"/>
</dbReference>
<sequence length="546" mass="60421">MPKIKCILESHHKIPIPILEILVGNLPQVSSTIKEVVEEAVEEPKEETDGWDKDWSWGAEEDSTSNRTELTTRSPSPNILSKDYLISSSGDGRTLVLAYRTKFIVVQVNSEGEYSAIGQNLGSSGELITSVLCLPLFVPSTRSTQNYVMCGYNTGWIRVFSESGVLLTEQQLETTPVLTIKMRTPPPTFKVPAHSQLKEDEDITILFEGNRVVSIDGQSLWLVLRVCDGQRESGIDASRMHTAFQYKKWELQHQDQVKDIVSLGPSPTHSWIPKFSNSNTTLTHALLDASTRYIAVGAYPMLSYYATADSSSSLSAASMATYVMSRVTSPVFSFAKSWWGSSANNTANQKRAGTPYVPNIPHPPTNIEPATPIPAVLVANDSFRQINQIYMGPPSTSSQRHTLAATSDALGRVILWDVLEGEMIRMWKGVRDATCGWVEVFEHELYQQPLPSGVPKVLQFLVIHSSKRGILKIFQMRHGKQVGAFHVGPGWQLISCAREPLGSSMVSIDRRKKAKGTERCEYGLLSNCLLVGPDGDVRKIKVTLKA</sequence>
<dbReference type="AlphaFoldDB" id="A0A2G4SR32"/>
<evidence type="ECO:0000259" key="2">
    <source>
        <dbReference type="Pfam" id="PF14655"/>
    </source>
</evidence>
<evidence type="ECO:0000313" key="4">
    <source>
        <dbReference type="Proteomes" id="UP000242254"/>
    </source>
</evidence>
<protein>
    <recommendedName>
        <fullName evidence="2">Rab3-GAP regulatory subunit N-terminal domain-containing protein</fullName>
    </recommendedName>
</protein>
<evidence type="ECO:0000313" key="3">
    <source>
        <dbReference type="EMBL" id="PHZ11247.1"/>
    </source>
</evidence>
<dbReference type="PANTHER" id="PTHR12472">
    <property type="entry name" value="RAB3-GAP REGULATORY DOMAIN"/>
    <property type="match status" value="1"/>
</dbReference>
<feature type="region of interest" description="Disordered" evidence="1">
    <location>
        <begin position="39"/>
        <end position="74"/>
    </location>
</feature>